<reference evidence="2 3" key="1">
    <citation type="submission" date="2014-03" db="EMBL/GenBank/DDBJ databases">
        <title>Draft genome sequence of the novel thermoacidophilic archaea Acidianus copahuensis ALE1 strain, isolated from Copahue volcanic area in Neuquen Argentina.</title>
        <authorList>
            <person name="Urbieta M.S."/>
            <person name="Rascovan N."/>
            <person name="Castro C."/>
            <person name="Revale S."/>
            <person name="Giaveno M.A."/>
            <person name="Vazquez M.P."/>
            <person name="Donati E.R."/>
        </authorList>
    </citation>
    <scope>NUCLEOTIDE SEQUENCE [LARGE SCALE GENOMIC DNA]</scope>
    <source>
        <strain evidence="2 3">ALE1</strain>
    </source>
</reference>
<dbReference type="Proteomes" id="UP000024332">
    <property type="component" value="Unassembled WGS sequence"/>
</dbReference>
<gene>
    <name evidence="2" type="ORF">CM19_11035</name>
</gene>
<keyword evidence="1" id="KW-0414">Isoprene biosynthesis</keyword>
<evidence type="ECO:0000313" key="3">
    <source>
        <dbReference type="Proteomes" id="UP000024332"/>
    </source>
</evidence>
<dbReference type="STRING" id="1160895.CM19_11035"/>
<evidence type="ECO:0000256" key="1">
    <source>
        <dbReference type="ARBA" id="ARBA00023229"/>
    </source>
</evidence>
<dbReference type="PANTHER" id="PTHR42870:SF6">
    <property type="entry name" value="ACETYL-COA C-ACYLTRANSFERASE"/>
    <property type="match status" value="1"/>
</dbReference>
<dbReference type="GO" id="GO:0003985">
    <property type="term" value="F:acetyl-CoA C-acetyltransferase activity"/>
    <property type="evidence" value="ECO:0007669"/>
    <property type="project" value="UniProtKB-EC"/>
</dbReference>
<dbReference type="NCBIfam" id="NF004722">
    <property type="entry name" value="PRK06066.1"/>
    <property type="match status" value="1"/>
</dbReference>
<dbReference type="PANTHER" id="PTHR42870">
    <property type="entry name" value="ACETYL-COA C-ACETYLTRANSFERASE"/>
    <property type="match status" value="1"/>
</dbReference>
<dbReference type="OrthoDB" id="167534at2157"/>
<dbReference type="EC" id="2.3.1.9" evidence="2"/>
<dbReference type="InterPro" id="IPR016039">
    <property type="entry name" value="Thiolase-like"/>
</dbReference>
<dbReference type="SUPFAM" id="SSF53901">
    <property type="entry name" value="Thiolase-like"/>
    <property type="match status" value="2"/>
</dbReference>
<accession>A0A031LM81</accession>
<proteinExistence type="predicted"/>
<keyword evidence="3" id="KW-1185">Reference proteome</keyword>
<name>A0A031LM81_9CREN</name>
<dbReference type="GO" id="GO:0008299">
    <property type="term" value="P:isoprenoid biosynthetic process"/>
    <property type="evidence" value="ECO:0007669"/>
    <property type="project" value="UniProtKB-KW"/>
</dbReference>
<organism evidence="2 3">
    <name type="scientific">Candidatus Acidianus copahuensis</name>
    <dbReference type="NCBI Taxonomy" id="1160895"/>
    <lineage>
        <taxon>Archaea</taxon>
        <taxon>Thermoproteota</taxon>
        <taxon>Thermoprotei</taxon>
        <taxon>Sulfolobales</taxon>
        <taxon>Sulfolobaceae</taxon>
        <taxon>Acidianus</taxon>
    </lineage>
</organism>
<evidence type="ECO:0000313" key="2">
    <source>
        <dbReference type="EMBL" id="EZQ02003.1"/>
    </source>
</evidence>
<sequence>MHKVAIVAMGWYGFRPLTPEVSFREMVFEAATRAYAMADIDPRKDVDTFISCQEDFWEGISIADEFAPDPIGGSMRPTMTVSGDGIQGIVHGAMQILSGISKITVVESHSKPSDIEKIHKIVEFGMDPIYVRTVKSPNVHFLAGLDASKFMKKGYTREDFAEVVRKNKVNGLSSPRSSYASKLSLEDILSQDYVVYPLSKLDIAEYVDGSIVSVLASEEVARKLTDTPIWIDGMYFSSDSTLELSYLGEAEYLTISSREALKMAKVDSPTKLKGGFIDDRYSYKELEHVESIGLNAREMLREGELEKDGDFPVNPLGGHLAKGIPLEASGLSLTLDGFEYLLSGKESAIVASWRGIPTFTGGVLVMRR</sequence>
<dbReference type="CDD" id="cd00829">
    <property type="entry name" value="SCP-x_thiolase"/>
    <property type="match status" value="1"/>
</dbReference>
<protein>
    <submittedName>
        <fullName evidence="2">Acetyl-CoA acetyltransferase</fullName>
        <ecNumber evidence="2">2.3.1.9</ecNumber>
    </submittedName>
</protein>
<dbReference type="Gene3D" id="3.40.47.10">
    <property type="match status" value="1"/>
</dbReference>
<dbReference type="EMBL" id="JFZT01000057">
    <property type="protein sequence ID" value="EZQ02003.1"/>
    <property type="molecule type" value="Genomic_DNA"/>
</dbReference>
<dbReference type="AlphaFoldDB" id="A0A031LM81"/>
<keyword evidence="2" id="KW-0808">Transferase</keyword>
<keyword evidence="2" id="KW-0012">Acyltransferase</keyword>
<comment type="caution">
    <text evidence="2">The sequence shown here is derived from an EMBL/GenBank/DDBJ whole genome shotgun (WGS) entry which is preliminary data.</text>
</comment>